<accession>A0A2N5H9L9</accession>
<keyword evidence="4" id="KW-1185">Reference proteome</keyword>
<dbReference type="AlphaFoldDB" id="A0A2N5H9L9"/>
<dbReference type="NCBIfam" id="NF033632">
    <property type="entry name" value="SLATT_4"/>
    <property type="match status" value="1"/>
</dbReference>
<feature type="transmembrane region" description="Helical" evidence="1">
    <location>
        <begin position="66"/>
        <end position="84"/>
    </location>
</feature>
<sequence>MENSHKPAILKQLSESVDRLETQHIAFNIELDKIVKKINRNKFVRMLLLCITATGFINTLFASNDIAKIITAIAGAISFIYLLADYNYRYEETKTTLKTQAQNLWFILERYKNMIVDFEDGKLEEEKIRIIREDLTKELHEIYSRSPIINSSSVSAAKERLNKKKFKLWVSSNEK</sequence>
<dbReference type="InterPro" id="IPR040811">
    <property type="entry name" value="SLATT_4"/>
</dbReference>
<feature type="domain" description="SMODS and SLOG-associating 2TM effector" evidence="2">
    <location>
        <begin position="11"/>
        <end position="165"/>
    </location>
</feature>
<feature type="transmembrane region" description="Helical" evidence="1">
    <location>
        <begin position="43"/>
        <end position="60"/>
    </location>
</feature>
<keyword evidence="1" id="KW-1133">Transmembrane helix</keyword>
<keyword evidence="1" id="KW-0472">Membrane</keyword>
<name>A0A2N5H9L9_9BACI</name>
<protein>
    <recommendedName>
        <fullName evidence="2">SMODS and SLOG-associating 2TM effector domain-containing protein</fullName>
    </recommendedName>
</protein>
<comment type="caution">
    <text evidence="3">The sequence shown here is derived from an EMBL/GenBank/DDBJ whole genome shotgun (WGS) entry which is preliminary data.</text>
</comment>
<gene>
    <name evidence="3" type="ORF">CVD27_21015</name>
</gene>
<evidence type="ECO:0000256" key="1">
    <source>
        <dbReference type="SAM" id="Phobius"/>
    </source>
</evidence>
<dbReference type="Proteomes" id="UP000234950">
    <property type="component" value="Unassembled WGS sequence"/>
</dbReference>
<evidence type="ECO:0000313" key="4">
    <source>
        <dbReference type="Proteomes" id="UP000234950"/>
    </source>
</evidence>
<evidence type="ECO:0000259" key="2">
    <source>
        <dbReference type="Pfam" id="PF18186"/>
    </source>
</evidence>
<dbReference type="RefSeq" id="WP_101650140.1">
    <property type="nucleotide sequence ID" value="NZ_PGVE01000078.1"/>
</dbReference>
<reference evidence="3 4" key="1">
    <citation type="submission" date="2017-11" db="EMBL/GenBank/DDBJ databases">
        <title>Comparitive Functional Genomics of Dry Heat Resistant strains isolated from the Viking Spacecraft.</title>
        <authorList>
            <person name="Seuylemezian A."/>
            <person name="Cooper K."/>
            <person name="Vaishampayan P."/>
        </authorList>
    </citation>
    <scope>NUCLEOTIDE SEQUENCE [LARGE SCALE GENOMIC DNA]</scope>
    <source>
        <strain evidence="3 4">V32-6</strain>
    </source>
</reference>
<evidence type="ECO:0000313" key="3">
    <source>
        <dbReference type="EMBL" id="PLS02226.1"/>
    </source>
</evidence>
<proteinExistence type="predicted"/>
<organism evidence="3 4">
    <name type="scientific">Neobacillus cucumis</name>
    <dbReference type="NCBI Taxonomy" id="1740721"/>
    <lineage>
        <taxon>Bacteria</taxon>
        <taxon>Bacillati</taxon>
        <taxon>Bacillota</taxon>
        <taxon>Bacilli</taxon>
        <taxon>Bacillales</taxon>
        <taxon>Bacillaceae</taxon>
        <taxon>Neobacillus</taxon>
    </lineage>
</organism>
<keyword evidence="1" id="KW-0812">Transmembrane</keyword>
<dbReference type="Pfam" id="PF18186">
    <property type="entry name" value="SLATT_4"/>
    <property type="match status" value="1"/>
</dbReference>
<dbReference type="EMBL" id="PGVE01000078">
    <property type="protein sequence ID" value="PLS02226.1"/>
    <property type="molecule type" value="Genomic_DNA"/>
</dbReference>